<dbReference type="EMBL" id="JACDTQ010000822">
    <property type="protein sequence ID" value="KAF5925229.1"/>
    <property type="molecule type" value="Genomic_DNA"/>
</dbReference>
<feature type="region of interest" description="Disordered" evidence="1">
    <location>
        <begin position="78"/>
        <end position="127"/>
    </location>
</feature>
<gene>
    <name evidence="2" type="ORF">HPG69_003246</name>
</gene>
<proteinExistence type="predicted"/>
<comment type="caution">
    <text evidence="2">The sequence shown here is derived from an EMBL/GenBank/DDBJ whole genome shotgun (WGS) entry which is preliminary data.</text>
</comment>
<dbReference type="Proteomes" id="UP000551758">
    <property type="component" value="Unassembled WGS sequence"/>
</dbReference>
<sequence>FIGLSSQGSPDLAWPPFRAAARSPKSPVHGFYTRSEVTRLVTLGHPTPPPSCLPPAPPQLPQVWASGGQILMSHRRCTPIPSDLTPTTRPPLTITAAPAPWQPPSTAALSPAPPATWAHTPLPASSR</sequence>
<evidence type="ECO:0000313" key="2">
    <source>
        <dbReference type="EMBL" id="KAF5925229.1"/>
    </source>
</evidence>
<keyword evidence="3" id="KW-1185">Reference proteome</keyword>
<feature type="non-terminal residue" evidence="2">
    <location>
        <position position="127"/>
    </location>
</feature>
<reference evidence="2 3" key="1">
    <citation type="journal article" date="2020" name="Mol. Biol. Evol.">
        <title>Interspecific Gene Flow and the Evolution of Specialization in Black and White Rhinoceros.</title>
        <authorList>
            <person name="Moodley Y."/>
            <person name="Westbury M.V."/>
            <person name="Russo I.M."/>
            <person name="Gopalakrishnan S."/>
            <person name="Rakotoarivelo A."/>
            <person name="Olsen R.A."/>
            <person name="Prost S."/>
            <person name="Tunstall T."/>
            <person name="Ryder O.A."/>
            <person name="Dalen L."/>
            <person name="Bruford M.W."/>
        </authorList>
    </citation>
    <scope>NUCLEOTIDE SEQUENCE [LARGE SCALE GENOMIC DNA]</scope>
    <source>
        <strain evidence="2">SBR-YM</strain>
        <tissue evidence="2">Skin</tissue>
    </source>
</reference>
<protein>
    <submittedName>
        <fullName evidence="2">Uncharacterized protein</fullName>
    </submittedName>
</protein>
<accession>A0A7J7FB29</accession>
<evidence type="ECO:0000313" key="3">
    <source>
        <dbReference type="Proteomes" id="UP000551758"/>
    </source>
</evidence>
<evidence type="ECO:0000256" key="1">
    <source>
        <dbReference type="SAM" id="MobiDB-lite"/>
    </source>
</evidence>
<dbReference type="AlphaFoldDB" id="A0A7J7FB29"/>
<organism evidence="2 3">
    <name type="scientific">Diceros bicornis minor</name>
    <name type="common">South-central black rhinoceros</name>
    <dbReference type="NCBI Taxonomy" id="77932"/>
    <lineage>
        <taxon>Eukaryota</taxon>
        <taxon>Metazoa</taxon>
        <taxon>Chordata</taxon>
        <taxon>Craniata</taxon>
        <taxon>Vertebrata</taxon>
        <taxon>Euteleostomi</taxon>
        <taxon>Mammalia</taxon>
        <taxon>Eutheria</taxon>
        <taxon>Laurasiatheria</taxon>
        <taxon>Perissodactyla</taxon>
        <taxon>Rhinocerotidae</taxon>
        <taxon>Diceros</taxon>
    </lineage>
</organism>
<name>A0A7J7FB29_DICBM</name>
<feature type="compositionally biased region" description="Low complexity" evidence="1">
    <location>
        <begin position="85"/>
        <end position="118"/>
    </location>
</feature>